<sequence length="293" mass="32285">MSTYDQHRARNEYPPQQYPEQNDGAFNPYEVAQPHQSYEQGGYGYQEYRDDVGGPAPPPKEKESSPYATARSVPARTPRAMRRWRHEHQGNLWTGGSGIRCCGRFFCCTLLIFLFLLISVVLSLLLWIKPPNVVIGTPTPITNGSAINLEVPISVDNPNYFSVKFNSIDAKIFYPINNTDLGGGSLNGLKISSNEQTNFTLPFSLNYTTAIDPNFNILTDLANKCGFTGSASQQITVNYEIKLDFKILFIPIKPTIKDSASFACPITASDIAALLKSAGINISGLSTLLTALF</sequence>
<dbReference type="InterPro" id="IPR004864">
    <property type="entry name" value="LEA_2"/>
</dbReference>
<reference evidence="4 5" key="1">
    <citation type="journal article" date="2014" name="PLoS Genet.">
        <title>Analysis of the Phlebiopsis gigantea genome, transcriptome and secretome provides insight into its pioneer colonization strategies of wood.</title>
        <authorList>
            <person name="Hori C."/>
            <person name="Ishida T."/>
            <person name="Igarashi K."/>
            <person name="Samejima M."/>
            <person name="Suzuki H."/>
            <person name="Master E."/>
            <person name="Ferreira P."/>
            <person name="Ruiz-Duenas F.J."/>
            <person name="Held B."/>
            <person name="Canessa P."/>
            <person name="Larrondo L.F."/>
            <person name="Schmoll M."/>
            <person name="Druzhinina I.S."/>
            <person name="Kubicek C.P."/>
            <person name="Gaskell J.A."/>
            <person name="Kersten P."/>
            <person name="St John F."/>
            <person name="Glasner J."/>
            <person name="Sabat G."/>
            <person name="Splinter BonDurant S."/>
            <person name="Syed K."/>
            <person name="Yadav J."/>
            <person name="Mgbeahuruike A.C."/>
            <person name="Kovalchuk A."/>
            <person name="Asiegbu F.O."/>
            <person name="Lackner G."/>
            <person name="Hoffmeister D."/>
            <person name="Rencoret J."/>
            <person name="Gutierrez A."/>
            <person name="Sun H."/>
            <person name="Lindquist E."/>
            <person name="Barry K."/>
            <person name="Riley R."/>
            <person name="Grigoriev I.V."/>
            <person name="Henrissat B."/>
            <person name="Kues U."/>
            <person name="Berka R.M."/>
            <person name="Martinez A.T."/>
            <person name="Covert S.F."/>
            <person name="Blanchette R.A."/>
            <person name="Cullen D."/>
        </authorList>
    </citation>
    <scope>NUCLEOTIDE SEQUENCE [LARGE SCALE GENOMIC DNA]</scope>
    <source>
        <strain evidence="4 5">11061_1 CR5-6</strain>
    </source>
</reference>
<name>A0A0C3SBN9_PHLG1</name>
<dbReference type="SUPFAM" id="SSF117070">
    <property type="entry name" value="LEA14-like"/>
    <property type="match status" value="1"/>
</dbReference>
<keyword evidence="2" id="KW-0472">Membrane</keyword>
<proteinExistence type="predicted"/>
<evidence type="ECO:0000256" key="2">
    <source>
        <dbReference type="SAM" id="Phobius"/>
    </source>
</evidence>
<dbReference type="STRING" id="745531.A0A0C3SBN9"/>
<keyword evidence="2" id="KW-0812">Transmembrane</keyword>
<accession>A0A0C3SBN9</accession>
<dbReference type="EMBL" id="KN840484">
    <property type="protein sequence ID" value="KIP08135.1"/>
    <property type="molecule type" value="Genomic_DNA"/>
</dbReference>
<feature type="domain" description="Late embryogenesis abundant protein LEA-2 subgroup" evidence="3">
    <location>
        <begin position="153"/>
        <end position="252"/>
    </location>
</feature>
<gene>
    <name evidence="4" type="ORF">PHLGIDRAFT_388738</name>
</gene>
<dbReference type="Proteomes" id="UP000053257">
    <property type="component" value="Unassembled WGS sequence"/>
</dbReference>
<keyword evidence="5" id="KW-1185">Reference proteome</keyword>
<protein>
    <recommendedName>
        <fullName evidence="3">Late embryogenesis abundant protein LEA-2 subgroup domain-containing protein</fullName>
    </recommendedName>
</protein>
<feature type="region of interest" description="Disordered" evidence="1">
    <location>
        <begin position="1"/>
        <end position="73"/>
    </location>
</feature>
<dbReference type="OrthoDB" id="20273at2759"/>
<dbReference type="PANTHER" id="PTHR31852">
    <property type="entry name" value="LATE EMBRYOGENESIS ABUNDANT (LEA) HYDROXYPROLINE-RICH GLYCOPROTEIN FAMILY"/>
    <property type="match status" value="1"/>
</dbReference>
<dbReference type="HOGENOM" id="CLU_061023_0_0_1"/>
<feature type="transmembrane region" description="Helical" evidence="2">
    <location>
        <begin position="105"/>
        <end position="128"/>
    </location>
</feature>
<evidence type="ECO:0000256" key="1">
    <source>
        <dbReference type="SAM" id="MobiDB-lite"/>
    </source>
</evidence>
<evidence type="ECO:0000313" key="5">
    <source>
        <dbReference type="Proteomes" id="UP000053257"/>
    </source>
</evidence>
<keyword evidence="2" id="KW-1133">Transmembrane helix</keyword>
<evidence type="ECO:0000259" key="3">
    <source>
        <dbReference type="Pfam" id="PF03168"/>
    </source>
</evidence>
<feature type="compositionally biased region" description="Basic and acidic residues" evidence="1">
    <location>
        <begin position="1"/>
        <end position="11"/>
    </location>
</feature>
<dbReference type="Gene3D" id="2.60.40.1820">
    <property type="match status" value="1"/>
</dbReference>
<organism evidence="4 5">
    <name type="scientific">Phlebiopsis gigantea (strain 11061_1 CR5-6)</name>
    <name type="common">White-rot fungus</name>
    <name type="synonym">Peniophora gigantea</name>
    <dbReference type="NCBI Taxonomy" id="745531"/>
    <lineage>
        <taxon>Eukaryota</taxon>
        <taxon>Fungi</taxon>
        <taxon>Dikarya</taxon>
        <taxon>Basidiomycota</taxon>
        <taxon>Agaricomycotina</taxon>
        <taxon>Agaricomycetes</taxon>
        <taxon>Polyporales</taxon>
        <taxon>Phanerochaetaceae</taxon>
        <taxon>Phlebiopsis</taxon>
    </lineage>
</organism>
<dbReference type="Pfam" id="PF03168">
    <property type="entry name" value="LEA_2"/>
    <property type="match status" value="1"/>
</dbReference>
<dbReference type="InterPro" id="IPR055301">
    <property type="entry name" value="Lea14-like_2"/>
</dbReference>
<evidence type="ECO:0000313" key="4">
    <source>
        <dbReference type="EMBL" id="KIP08135.1"/>
    </source>
</evidence>
<dbReference type="AlphaFoldDB" id="A0A0C3SBN9"/>